<dbReference type="Gene3D" id="3.30.870.10">
    <property type="entry name" value="Endonuclease Chain A"/>
    <property type="match status" value="2"/>
</dbReference>
<dbReference type="STRING" id="1817813.A2008_07080"/>
<keyword evidence="7" id="KW-0732">Signal</keyword>
<dbReference type="GO" id="GO:0016042">
    <property type="term" value="P:lipid catabolic process"/>
    <property type="evidence" value="ECO:0007669"/>
    <property type="project" value="UniProtKB-KW"/>
</dbReference>
<dbReference type="InterPro" id="IPR025202">
    <property type="entry name" value="PLD-like_dom"/>
</dbReference>
<evidence type="ECO:0000256" key="6">
    <source>
        <dbReference type="ARBA" id="ARBA00023098"/>
    </source>
</evidence>
<dbReference type="GO" id="GO:0004630">
    <property type="term" value="F:phospholipase D activity"/>
    <property type="evidence" value="ECO:0007669"/>
    <property type="project" value="UniProtKB-EC"/>
</dbReference>
<feature type="chain" id="PRO_5009533561" description="phospholipase D" evidence="7">
    <location>
        <begin position="28"/>
        <end position="599"/>
    </location>
</feature>
<dbReference type="Pfam" id="PF13091">
    <property type="entry name" value="PLDc_2"/>
    <property type="match status" value="2"/>
</dbReference>
<accession>A0A1F7WSI4</accession>
<comment type="similarity">
    <text evidence="2">Belongs to the phospholipase D family.</text>
</comment>
<comment type="caution">
    <text evidence="9">The sequence shown here is derived from an EMBL/GenBank/DDBJ whole genome shotgun (WGS) entry which is preliminary data.</text>
</comment>
<dbReference type="GO" id="GO:0006793">
    <property type="term" value="P:phosphorus metabolic process"/>
    <property type="evidence" value="ECO:0007669"/>
    <property type="project" value="UniProtKB-ARBA"/>
</dbReference>
<evidence type="ECO:0000313" key="10">
    <source>
        <dbReference type="Proteomes" id="UP000178735"/>
    </source>
</evidence>
<dbReference type="InterPro" id="IPR001736">
    <property type="entry name" value="PLipase_D/transphosphatidylase"/>
</dbReference>
<evidence type="ECO:0000313" key="9">
    <source>
        <dbReference type="EMBL" id="OGM05794.1"/>
    </source>
</evidence>
<keyword evidence="4" id="KW-0378">Hydrolase</keyword>
<dbReference type="Proteomes" id="UP000178735">
    <property type="component" value="Unassembled WGS sequence"/>
</dbReference>
<evidence type="ECO:0000259" key="8">
    <source>
        <dbReference type="PROSITE" id="PS50035"/>
    </source>
</evidence>
<dbReference type="PANTHER" id="PTHR43856">
    <property type="entry name" value="CARDIOLIPIN HYDROLASE"/>
    <property type="match status" value="1"/>
</dbReference>
<dbReference type="PANTHER" id="PTHR43856:SF1">
    <property type="entry name" value="MITOCHONDRIAL CARDIOLIPIN HYDROLASE"/>
    <property type="match status" value="1"/>
</dbReference>
<comment type="catalytic activity">
    <reaction evidence="1">
        <text>a 1,2-diacyl-sn-glycero-3-phosphocholine + H2O = a 1,2-diacyl-sn-glycero-3-phosphate + choline + H(+)</text>
        <dbReference type="Rhea" id="RHEA:14445"/>
        <dbReference type="ChEBI" id="CHEBI:15354"/>
        <dbReference type="ChEBI" id="CHEBI:15377"/>
        <dbReference type="ChEBI" id="CHEBI:15378"/>
        <dbReference type="ChEBI" id="CHEBI:57643"/>
        <dbReference type="ChEBI" id="CHEBI:58608"/>
        <dbReference type="EC" id="3.1.4.4"/>
    </reaction>
</comment>
<dbReference type="AlphaFoldDB" id="A0A1F7WSI4"/>
<protein>
    <recommendedName>
        <fullName evidence="3">phospholipase D</fullName>
        <ecNumber evidence="3">3.1.4.4</ecNumber>
    </recommendedName>
</protein>
<dbReference type="EMBL" id="MGFH01000097">
    <property type="protein sequence ID" value="OGM05794.1"/>
    <property type="molecule type" value="Genomic_DNA"/>
</dbReference>
<dbReference type="EC" id="3.1.4.4" evidence="3"/>
<evidence type="ECO:0000256" key="2">
    <source>
        <dbReference type="ARBA" id="ARBA00008664"/>
    </source>
</evidence>
<keyword evidence="6" id="KW-0443">Lipid metabolism</keyword>
<feature type="domain" description="PLD phosphodiesterase" evidence="8">
    <location>
        <begin position="119"/>
        <end position="146"/>
    </location>
</feature>
<proteinExistence type="inferred from homology"/>
<feature type="domain" description="PLD phosphodiesterase" evidence="8">
    <location>
        <begin position="289"/>
        <end position="320"/>
    </location>
</feature>
<dbReference type="SUPFAM" id="SSF56024">
    <property type="entry name" value="Phospholipase D/nuclease"/>
    <property type="match status" value="2"/>
</dbReference>
<dbReference type="PROSITE" id="PS50035">
    <property type="entry name" value="PLD"/>
    <property type="match status" value="2"/>
</dbReference>
<feature type="signal peptide" evidence="7">
    <location>
        <begin position="1"/>
        <end position="27"/>
    </location>
</feature>
<evidence type="ECO:0000256" key="4">
    <source>
        <dbReference type="ARBA" id="ARBA00022801"/>
    </source>
</evidence>
<evidence type="ECO:0000256" key="5">
    <source>
        <dbReference type="ARBA" id="ARBA00022963"/>
    </source>
</evidence>
<sequence>MLKRFSRALLIAFLLGLYFAAFSSAGAVPTASNNFELYFGPSQDRAKTIDKFFVDLIDSAKTSIDGAFFEFRLQSIVDAFIRAHKRGVKVRLVTDTDYYPNDFTTALVKAGIKVKQDNRSALMHNKFAIVDSNKLWTGSFNLTDSCSYKNNNNALCFYSKELAAIYQIEFDEMYVKNSFGITSPSTVEEQKVEISIGGEKSLVEVYFAPEDKPNEKIHELLSQAKKEIYFMHFAFTANEISDMLIDKSKSGIRVSGIFDSKLYRSTGPYSEFFKLTSADSINIVLADNPDGKFHHKVFIVDPTLPDGFVITGSENSSNNGDRTNDENVIVIHNDKVAKAYFAEFKRLFGQFSTAYATCVNLYFKPEQDIEHVSMVFNTNGKPVDKIEIGYPARWPLTGNESVRLLTIDQKPLPKGSIIFNRKGFSAVNLNLKAFGKSSFVVFDFLKMKAPKIKGGYNLYIKSASKTGDKALPLKSQPGITIADSLSNEESIHSFDQMLLKMQTSYSELLSIQENSTNSEIFEKLFKNWQNNYFEIKEVLLTDAKNRNYERIDRFLAIFVTLGAEDKKKMPGLTEGLEKILKANAAAGDEEAKSRLKKLK</sequence>
<gene>
    <name evidence="9" type="ORF">A2008_07080</name>
</gene>
<keyword evidence="5" id="KW-0442">Lipid degradation</keyword>
<reference evidence="9 10" key="1">
    <citation type="journal article" date="2016" name="Nat. Commun.">
        <title>Thousands of microbial genomes shed light on interconnected biogeochemical processes in an aquifer system.</title>
        <authorList>
            <person name="Anantharaman K."/>
            <person name="Brown C.T."/>
            <person name="Hug L.A."/>
            <person name="Sharon I."/>
            <person name="Castelle C.J."/>
            <person name="Probst A.J."/>
            <person name="Thomas B.C."/>
            <person name="Singh A."/>
            <person name="Wilkins M.J."/>
            <person name="Karaoz U."/>
            <person name="Brodie E.L."/>
            <person name="Williams K.H."/>
            <person name="Hubbard S.S."/>
            <person name="Banfield J.F."/>
        </authorList>
    </citation>
    <scope>NUCLEOTIDE SEQUENCE [LARGE SCALE GENOMIC DNA]</scope>
</reference>
<evidence type="ECO:0000256" key="3">
    <source>
        <dbReference type="ARBA" id="ARBA00012027"/>
    </source>
</evidence>
<dbReference type="GO" id="GO:0016891">
    <property type="term" value="F:RNA endonuclease activity producing 5'-phosphomonoesters, hydrolytic mechanism"/>
    <property type="evidence" value="ECO:0007669"/>
    <property type="project" value="TreeGrafter"/>
</dbReference>
<evidence type="ECO:0000256" key="1">
    <source>
        <dbReference type="ARBA" id="ARBA00000798"/>
    </source>
</evidence>
<organism evidence="9 10">
    <name type="scientific">Candidatus Wallbacteria bacterium GWC2_49_35</name>
    <dbReference type="NCBI Taxonomy" id="1817813"/>
    <lineage>
        <taxon>Bacteria</taxon>
        <taxon>Candidatus Walliibacteriota</taxon>
    </lineage>
</organism>
<evidence type="ECO:0000256" key="7">
    <source>
        <dbReference type="SAM" id="SignalP"/>
    </source>
</evidence>
<dbReference type="InterPro" id="IPR051406">
    <property type="entry name" value="PLD_domain"/>
</dbReference>
<name>A0A1F7WSI4_9BACT</name>